<organism evidence="2 3">
    <name type="scientific">Candidatus Magnetoglobus multicellularis str. Araruama</name>
    <dbReference type="NCBI Taxonomy" id="890399"/>
    <lineage>
        <taxon>Bacteria</taxon>
        <taxon>Pseudomonadati</taxon>
        <taxon>Thermodesulfobacteriota</taxon>
        <taxon>Desulfobacteria</taxon>
        <taxon>Desulfobacterales</taxon>
        <taxon>Desulfobacteraceae</taxon>
        <taxon>Candidatus Magnetoglobus</taxon>
    </lineage>
</organism>
<evidence type="ECO:0000256" key="1">
    <source>
        <dbReference type="SAM" id="Phobius"/>
    </source>
</evidence>
<dbReference type="SUPFAM" id="SSF49899">
    <property type="entry name" value="Concanavalin A-like lectins/glucanases"/>
    <property type="match status" value="1"/>
</dbReference>
<comment type="caution">
    <text evidence="2">The sequence shown here is derived from an EMBL/GenBank/DDBJ whole genome shotgun (WGS) entry which is preliminary data.</text>
</comment>
<feature type="transmembrane region" description="Helical" evidence="1">
    <location>
        <begin position="174"/>
        <end position="192"/>
    </location>
</feature>
<keyword evidence="1" id="KW-1133">Transmembrane helix</keyword>
<dbReference type="InterPro" id="IPR013320">
    <property type="entry name" value="ConA-like_dom_sf"/>
</dbReference>
<feature type="transmembrane region" description="Helical" evidence="1">
    <location>
        <begin position="115"/>
        <end position="136"/>
    </location>
</feature>
<dbReference type="Proteomes" id="UP000189670">
    <property type="component" value="Unassembled WGS sequence"/>
</dbReference>
<proteinExistence type="predicted"/>
<dbReference type="AlphaFoldDB" id="A0A1V1NYE2"/>
<keyword evidence="1" id="KW-0472">Membrane</keyword>
<protein>
    <submittedName>
        <fullName evidence="2">Uncharacterized protein</fullName>
    </submittedName>
</protein>
<accession>A0A1V1NYE2</accession>
<evidence type="ECO:0000313" key="2">
    <source>
        <dbReference type="EMBL" id="ETR67571.1"/>
    </source>
</evidence>
<evidence type="ECO:0000313" key="3">
    <source>
        <dbReference type="Proteomes" id="UP000189670"/>
    </source>
</evidence>
<gene>
    <name evidence="2" type="ORF">OMM_05069</name>
</gene>
<dbReference type="EMBL" id="ATBP01001318">
    <property type="protein sequence ID" value="ETR67571.1"/>
    <property type="molecule type" value="Genomic_DNA"/>
</dbReference>
<name>A0A1V1NYE2_9BACT</name>
<sequence length="197" mass="22755">MEKEGDEFNTWYQLKLTRNCNNQWQIYVNDSLIGNIEDDSITSFPVLMIGRYGIVDNVLVKSLCYSESDVSNSFENGKKYCSNNPEACGIILNGLYTEQDIKEVKPPLTLFQQQLLFFTVFSFGFSIFGGILSWWADGSRFYFMALINDKSDLMTSSDIKSAKRWSFIRRISDIIVIFSFSSGIFISFIFLFDRIKQ</sequence>
<keyword evidence="1" id="KW-0812">Transmembrane</keyword>
<reference evidence="3" key="1">
    <citation type="submission" date="2012-11" db="EMBL/GenBank/DDBJ databases">
        <authorList>
            <person name="Lucero-Rivera Y.E."/>
            <person name="Tovar-Ramirez D."/>
        </authorList>
    </citation>
    <scope>NUCLEOTIDE SEQUENCE [LARGE SCALE GENOMIC DNA]</scope>
    <source>
        <strain evidence="3">Araruama</strain>
    </source>
</reference>